<organism evidence="6 7">
    <name type="scientific">Eiseniibacteriota bacterium</name>
    <dbReference type="NCBI Taxonomy" id="2212470"/>
    <lineage>
        <taxon>Bacteria</taxon>
        <taxon>Candidatus Eiseniibacteriota</taxon>
    </lineage>
</organism>
<feature type="domain" description="Multidrug resistance protein MdtA-like barrel-sandwich hybrid" evidence="3">
    <location>
        <begin position="76"/>
        <end position="209"/>
    </location>
</feature>
<dbReference type="PROSITE" id="PS51257">
    <property type="entry name" value="PROKAR_LIPOPROTEIN"/>
    <property type="match status" value="1"/>
</dbReference>
<dbReference type="SUPFAM" id="SSF111369">
    <property type="entry name" value="HlyD-like secretion proteins"/>
    <property type="match status" value="1"/>
</dbReference>
<dbReference type="GO" id="GO:0015562">
    <property type="term" value="F:efflux transmembrane transporter activity"/>
    <property type="evidence" value="ECO:0007669"/>
    <property type="project" value="TreeGrafter"/>
</dbReference>
<dbReference type="InterPro" id="IPR006143">
    <property type="entry name" value="RND_pump_MFP"/>
</dbReference>
<evidence type="ECO:0000313" key="6">
    <source>
        <dbReference type="EMBL" id="MCA9758084.1"/>
    </source>
</evidence>
<reference evidence="6" key="1">
    <citation type="submission" date="2020-04" db="EMBL/GenBank/DDBJ databases">
        <authorList>
            <person name="Zhang T."/>
        </authorList>
    </citation>
    <scope>NUCLEOTIDE SEQUENCE</scope>
    <source>
        <strain evidence="6">HKST-UBA02</strain>
    </source>
</reference>
<dbReference type="Gene3D" id="2.40.30.170">
    <property type="match status" value="1"/>
</dbReference>
<comment type="similarity">
    <text evidence="1">Belongs to the membrane fusion protein (MFP) (TC 8.A.1) family.</text>
</comment>
<evidence type="ECO:0000256" key="2">
    <source>
        <dbReference type="SAM" id="MobiDB-lite"/>
    </source>
</evidence>
<dbReference type="PANTHER" id="PTHR30469">
    <property type="entry name" value="MULTIDRUG RESISTANCE PROTEIN MDTA"/>
    <property type="match status" value="1"/>
</dbReference>
<dbReference type="InterPro" id="IPR058637">
    <property type="entry name" value="YknX-like_C"/>
</dbReference>
<reference evidence="6" key="2">
    <citation type="journal article" date="2021" name="Microbiome">
        <title>Successional dynamics and alternative stable states in a saline activated sludge microbial community over 9 years.</title>
        <authorList>
            <person name="Wang Y."/>
            <person name="Ye J."/>
            <person name="Ju F."/>
            <person name="Liu L."/>
            <person name="Boyd J.A."/>
            <person name="Deng Y."/>
            <person name="Parks D.H."/>
            <person name="Jiang X."/>
            <person name="Yin X."/>
            <person name="Woodcroft B.J."/>
            <person name="Tyson G.W."/>
            <person name="Hugenholtz P."/>
            <person name="Polz M.F."/>
            <person name="Zhang T."/>
        </authorList>
    </citation>
    <scope>NUCLEOTIDE SEQUENCE</scope>
    <source>
        <strain evidence="6">HKST-UBA02</strain>
    </source>
</reference>
<comment type="caution">
    <text evidence="6">The sequence shown here is derived from an EMBL/GenBank/DDBJ whole genome shotgun (WGS) entry which is preliminary data.</text>
</comment>
<protein>
    <submittedName>
        <fullName evidence="6">Efflux RND transporter periplasmic adaptor subunit</fullName>
    </submittedName>
</protein>
<gene>
    <name evidence="6" type="ORF">KDA27_19985</name>
</gene>
<name>A0A956NJA5_UNCEI</name>
<feature type="domain" description="CusB-like beta-barrel" evidence="4">
    <location>
        <begin position="217"/>
        <end position="289"/>
    </location>
</feature>
<evidence type="ECO:0000259" key="5">
    <source>
        <dbReference type="Pfam" id="PF25989"/>
    </source>
</evidence>
<dbReference type="InterPro" id="IPR058792">
    <property type="entry name" value="Beta-barrel_RND_2"/>
</dbReference>
<dbReference type="Gene3D" id="2.40.420.20">
    <property type="match status" value="1"/>
</dbReference>
<dbReference type="Pfam" id="PF25917">
    <property type="entry name" value="BSH_RND"/>
    <property type="match status" value="1"/>
</dbReference>
<evidence type="ECO:0000259" key="4">
    <source>
        <dbReference type="Pfam" id="PF25954"/>
    </source>
</evidence>
<feature type="region of interest" description="Disordered" evidence="2">
    <location>
        <begin position="374"/>
        <end position="399"/>
    </location>
</feature>
<dbReference type="EMBL" id="JAGQHS010000141">
    <property type="protein sequence ID" value="MCA9758084.1"/>
    <property type="molecule type" value="Genomic_DNA"/>
</dbReference>
<dbReference type="InterPro" id="IPR058625">
    <property type="entry name" value="MdtA-like_BSH"/>
</dbReference>
<dbReference type="Gene3D" id="2.40.50.100">
    <property type="match status" value="1"/>
</dbReference>
<evidence type="ECO:0000256" key="1">
    <source>
        <dbReference type="ARBA" id="ARBA00009477"/>
    </source>
</evidence>
<dbReference type="AlphaFoldDB" id="A0A956NJA5"/>
<dbReference type="GO" id="GO:1990281">
    <property type="term" value="C:efflux pump complex"/>
    <property type="evidence" value="ECO:0007669"/>
    <property type="project" value="TreeGrafter"/>
</dbReference>
<feature type="domain" description="YknX-like C-terminal permuted SH3-like" evidence="5">
    <location>
        <begin position="299"/>
        <end position="371"/>
    </location>
</feature>
<evidence type="ECO:0000259" key="3">
    <source>
        <dbReference type="Pfam" id="PF25917"/>
    </source>
</evidence>
<dbReference type="Gene3D" id="1.10.287.470">
    <property type="entry name" value="Helix hairpin bin"/>
    <property type="match status" value="1"/>
</dbReference>
<dbReference type="NCBIfam" id="TIGR01730">
    <property type="entry name" value="RND_mfp"/>
    <property type="match status" value="1"/>
</dbReference>
<dbReference type="Proteomes" id="UP000739538">
    <property type="component" value="Unassembled WGS sequence"/>
</dbReference>
<feature type="compositionally biased region" description="Gly residues" evidence="2">
    <location>
        <begin position="375"/>
        <end position="389"/>
    </location>
</feature>
<proteinExistence type="inferred from homology"/>
<dbReference type="Pfam" id="PF25954">
    <property type="entry name" value="Beta-barrel_RND_2"/>
    <property type="match status" value="1"/>
</dbReference>
<dbReference type="Pfam" id="PF25989">
    <property type="entry name" value="YknX_C"/>
    <property type="match status" value="1"/>
</dbReference>
<evidence type="ECO:0000313" key="7">
    <source>
        <dbReference type="Proteomes" id="UP000739538"/>
    </source>
</evidence>
<sequence length="399" mass="41768">MSTNRFWSQARRLVFVGLAVTGVGTGGLGCGGGDEQEAPEVIRPVRYQEVRSGGSERLRSFTGVSRAGLESRLSFKVPGTVREIDVAVGDAVTAGQLLARLDPGDLRLQKEEADASLRRQEAQERNALADYDRIRGLYENGHASLGELDRARAGYESSAAAVRSAEKALELATSQLGYARLSAPVDGSISAVQVEENENVQAGQTVVVLTSGKEPEVEVAVPELLISRIQEGAPVQVRFDALAGSTFGAVVTEVGVTPRGATTTFPVTVRLDSAPEAIRPGMAAEVTFSFETKDERDRIVVPTVAVAEDRAGRFVYVIDGLQGDVGTAHRRTVEIGTLDSDGLEVLSGLSDGDLLVTAGVHKIQDGQKVRVPGAAGVGGATTGMGGGHTGSEDATGTSR</sequence>
<accession>A0A956NJA5</accession>